<evidence type="ECO:0000256" key="5">
    <source>
        <dbReference type="ARBA" id="ARBA00044936"/>
    </source>
</evidence>
<feature type="region of interest" description="Disordered" evidence="7">
    <location>
        <begin position="17"/>
        <end position="77"/>
    </location>
</feature>
<evidence type="ECO:0000313" key="8">
    <source>
        <dbReference type="EMBL" id="GEC99235.1"/>
    </source>
</evidence>
<evidence type="ECO:0000256" key="6">
    <source>
        <dbReference type="HAMAP-Rule" id="MF_01197"/>
    </source>
</evidence>
<dbReference type="InterPro" id="IPR007561">
    <property type="entry name" value="Cell_div_SepF/SepF-rel"/>
</dbReference>
<dbReference type="HAMAP" id="MF_01197">
    <property type="entry name" value="SepF"/>
    <property type="match status" value="1"/>
</dbReference>
<dbReference type="PANTHER" id="PTHR35798:SF1">
    <property type="entry name" value="CELL DIVISION PROTEIN SEPF"/>
    <property type="match status" value="1"/>
</dbReference>
<evidence type="ECO:0000256" key="7">
    <source>
        <dbReference type="SAM" id="MobiDB-lite"/>
    </source>
</evidence>
<dbReference type="InterPro" id="IPR038594">
    <property type="entry name" value="SepF-like_sf"/>
</dbReference>
<accession>A0A4Y4D216</accession>
<proteinExistence type="inferred from homology"/>
<comment type="similarity">
    <text evidence="6">Belongs to the SepF family.</text>
</comment>
<reference evidence="8 9" key="1">
    <citation type="submission" date="2019-06" db="EMBL/GenBank/DDBJ databases">
        <title>Whole genome shotgun sequence of Kocuria varians NBRC 15358.</title>
        <authorList>
            <person name="Hosoyama A."/>
            <person name="Uohara A."/>
            <person name="Ohji S."/>
            <person name="Ichikawa N."/>
        </authorList>
    </citation>
    <scope>NUCLEOTIDE SEQUENCE [LARGE SCALE GENOMIC DNA]</scope>
    <source>
        <strain evidence="8 9">NBRC 15358</strain>
    </source>
</reference>
<keyword evidence="4 6" id="KW-0131">Cell cycle</keyword>
<feature type="compositionally biased region" description="Polar residues" evidence="7">
    <location>
        <begin position="35"/>
        <end position="53"/>
    </location>
</feature>
<dbReference type="STRING" id="1272.GCA_900014985_01261"/>
<dbReference type="Gene3D" id="3.30.110.150">
    <property type="entry name" value="SepF-like protein"/>
    <property type="match status" value="1"/>
</dbReference>
<dbReference type="EMBL" id="BJNW01000010">
    <property type="protein sequence ID" value="GEC99235.1"/>
    <property type="molecule type" value="Genomic_DNA"/>
</dbReference>
<dbReference type="GO" id="GO:0043093">
    <property type="term" value="P:FtsZ-dependent cytokinesis"/>
    <property type="evidence" value="ECO:0007669"/>
    <property type="project" value="UniProtKB-UniRule"/>
</dbReference>
<comment type="subunit">
    <text evidence="6">Homodimer. Interacts with FtsZ.</text>
</comment>
<comment type="caution">
    <text evidence="8">The sequence shown here is derived from an EMBL/GenBank/DDBJ whole genome shotgun (WGS) entry which is preliminary data.</text>
</comment>
<keyword evidence="3 6" id="KW-0717">Septation</keyword>
<evidence type="ECO:0000256" key="1">
    <source>
        <dbReference type="ARBA" id="ARBA00022490"/>
    </source>
</evidence>
<dbReference type="Pfam" id="PF04472">
    <property type="entry name" value="SepF"/>
    <property type="match status" value="1"/>
</dbReference>
<evidence type="ECO:0000256" key="4">
    <source>
        <dbReference type="ARBA" id="ARBA00023306"/>
    </source>
</evidence>
<comment type="function">
    <text evidence="5 6">Cell division protein that is part of the divisome complex and is recruited early to the Z-ring. Probably stimulates Z-ring formation, perhaps through the cross-linking of FtsZ protofilaments. Its function overlaps with FtsA.</text>
</comment>
<dbReference type="AlphaFoldDB" id="A0A4Y4D216"/>
<dbReference type="PANTHER" id="PTHR35798">
    <property type="entry name" value="CELL DIVISION PROTEIN SEPF"/>
    <property type="match status" value="1"/>
</dbReference>
<evidence type="ECO:0000256" key="2">
    <source>
        <dbReference type="ARBA" id="ARBA00022618"/>
    </source>
</evidence>
<dbReference type="OrthoDB" id="3731101at2"/>
<dbReference type="GO" id="GO:0000917">
    <property type="term" value="P:division septum assembly"/>
    <property type="evidence" value="ECO:0007669"/>
    <property type="project" value="UniProtKB-KW"/>
</dbReference>
<dbReference type="GO" id="GO:0005737">
    <property type="term" value="C:cytoplasm"/>
    <property type="evidence" value="ECO:0007669"/>
    <property type="project" value="UniProtKB-SubCell"/>
</dbReference>
<evidence type="ECO:0000313" key="9">
    <source>
        <dbReference type="Proteomes" id="UP000315730"/>
    </source>
</evidence>
<dbReference type="InterPro" id="IPR023052">
    <property type="entry name" value="Cell_div_SepF"/>
</dbReference>
<comment type="subcellular location">
    <subcellularLocation>
        <location evidence="6">Cytoplasm</location>
    </subcellularLocation>
    <text evidence="6">Localizes to the division site, in a FtsZ-dependent manner.</text>
</comment>
<protein>
    <recommendedName>
        <fullName evidence="6">Cell division protein SepF</fullName>
    </recommendedName>
</protein>
<organism evidence="8 9">
    <name type="scientific">Kocuria varians</name>
    <name type="common">Micrococcus varians</name>
    <dbReference type="NCBI Taxonomy" id="1272"/>
    <lineage>
        <taxon>Bacteria</taxon>
        <taxon>Bacillati</taxon>
        <taxon>Actinomycetota</taxon>
        <taxon>Actinomycetes</taxon>
        <taxon>Micrococcales</taxon>
        <taxon>Micrococcaceae</taxon>
        <taxon>Kocuria</taxon>
    </lineage>
</organism>
<dbReference type="RefSeq" id="WP_141269472.1">
    <property type="nucleotide sequence ID" value="NZ_BJNW01000010.1"/>
</dbReference>
<keyword evidence="1 6" id="KW-0963">Cytoplasm</keyword>
<keyword evidence="9" id="KW-1185">Reference proteome</keyword>
<gene>
    <name evidence="6 8" type="primary">sepF</name>
    <name evidence="8" type="ORF">KVA01_13900</name>
</gene>
<sequence>MAGALRRTMVYLGLAESDDEYISDDTPRPRDTPHPASNGTTAAANDSGSTAVSRRSPEYRAPVTPIKRAPSSREDDNELRTITTVHPRSYNDAKSIGEAFRDGTPVIMNVSDMGEAEAKRLVDFAAGLVFALHGSIERVTAKVFLLTPSFVEVRDQGHTDEIDEEPAAHEQVEG</sequence>
<name>A0A4Y4D216_KOCVA</name>
<dbReference type="Proteomes" id="UP000315730">
    <property type="component" value="Unassembled WGS sequence"/>
</dbReference>
<evidence type="ECO:0000256" key="3">
    <source>
        <dbReference type="ARBA" id="ARBA00023210"/>
    </source>
</evidence>
<keyword evidence="2 6" id="KW-0132">Cell division</keyword>